<organism evidence="1 2">
    <name type="scientific">Rhodonia placenta</name>
    <dbReference type="NCBI Taxonomy" id="104341"/>
    <lineage>
        <taxon>Eukaryota</taxon>
        <taxon>Fungi</taxon>
        <taxon>Dikarya</taxon>
        <taxon>Basidiomycota</taxon>
        <taxon>Agaricomycotina</taxon>
        <taxon>Agaricomycetes</taxon>
        <taxon>Polyporales</taxon>
        <taxon>Adustoporiaceae</taxon>
        <taxon>Rhodonia</taxon>
    </lineage>
</organism>
<dbReference type="Proteomes" id="UP000639403">
    <property type="component" value="Unassembled WGS sequence"/>
</dbReference>
<gene>
    <name evidence="1" type="ORF">IEO21_01368</name>
</gene>
<name>A0A8H7P9S6_9APHY</name>
<evidence type="ECO:0008006" key="3">
    <source>
        <dbReference type="Google" id="ProtNLM"/>
    </source>
</evidence>
<evidence type="ECO:0000313" key="2">
    <source>
        <dbReference type="Proteomes" id="UP000639403"/>
    </source>
</evidence>
<dbReference type="Gene3D" id="3.80.10.10">
    <property type="entry name" value="Ribonuclease Inhibitor"/>
    <property type="match status" value="1"/>
</dbReference>
<dbReference type="AlphaFoldDB" id="A0A8H7P9S6"/>
<dbReference type="InterPro" id="IPR032675">
    <property type="entry name" value="LRR_dom_sf"/>
</dbReference>
<reference evidence="1" key="2">
    <citation type="journal article" name="Front. Microbiol.">
        <title>Degradative Capacity of Two Strains of Rhodonia placenta: From Phenotype to Genotype.</title>
        <authorList>
            <person name="Kolle M."/>
            <person name="Horta M.A.C."/>
            <person name="Nowrousian M."/>
            <person name="Ohm R.A."/>
            <person name="Benz J.P."/>
            <person name="Pilgard A."/>
        </authorList>
    </citation>
    <scope>NUCLEOTIDE SEQUENCE</scope>
    <source>
        <strain evidence="1">FPRL280</strain>
    </source>
</reference>
<dbReference type="SUPFAM" id="SSF81383">
    <property type="entry name" value="F-box domain"/>
    <property type="match status" value="1"/>
</dbReference>
<proteinExistence type="predicted"/>
<reference evidence="1" key="1">
    <citation type="submission" date="2020-11" db="EMBL/GenBank/DDBJ databases">
        <authorList>
            <person name="Koelle M."/>
            <person name="Horta M.A.C."/>
            <person name="Nowrousian M."/>
            <person name="Ohm R.A."/>
            <person name="Benz P."/>
            <person name="Pilgard A."/>
        </authorList>
    </citation>
    <scope>NUCLEOTIDE SEQUENCE</scope>
    <source>
        <strain evidence="1">FPRL280</strain>
    </source>
</reference>
<evidence type="ECO:0000313" key="1">
    <source>
        <dbReference type="EMBL" id="KAF9820359.1"/>
    </source>
</evidence>
<dbReference type="InterPro" id="IPR036047">
    <property type="entry name" value="F-box-like_dom_sf"/>
</dbReference>
<comment type="caution">
    <text evidence="1">The sequence shown here is derived from an EMBL/GenBank/DDBJ whole genome shotgun (WGS) entry which is preliminary data.</text>
</comment>
<dbReference type="SUPFAM" id="SSF52047">
    <property type="entry name" value="RNI-like"/>
    <property type="match status" value="1"/>
</dbReference>
<dbReference type="EMBL" id="JADOXO010000010">
    <property type="protein sequence ID" value="KAF9820359.1"/>
    <property type="molecule type" value="Genomic_DNA"/>
</dbReference>
<protein>
    <recommendedName>
        <fullName evidence="3">F-box domain-containing protein</fullName>
    </recommendedName>
</protein>
<sequence>MPPSLPPELTDHIIDLLQSSPKSLKACSLVCSAWRPRAQHHIFEREVLISQPKYDVYQKLIEESPRSCQHIRALGITQPPETLPNGGDPRFLQFMHVVPLVSSTFSRVSRLALRSANIETLHQSENFKLDTVTELHLETILAPNLTTLAEFICSFPNLAKLTVLNLHVAADFSRSPVPGQNLIAPCNPLLSKPAIKSLRFRDGFLRSSNHILLTAWLFSESMLASLTELEIDIQHKADISVLAEVLKACGPQLRQLYLDVNLEKTNEDLCDKLTLRHCSSLRTLSFKSLHMASQGEDVILRDLKWVSKALEVNSPHIENIHFKIHAGGAVTEDMARLNWKEIGETLCAERFNTLRRVEFLVLCGNTWKDKIIPYIKAQVPELEARGITNYRHIKWMGRN</sequence>
<accession>A0A8H7P9S6</accession>